<feature type="transmembrane region" description="Helical" evidence="12">
    <location>
        <begin position="39"/>
        <end position="57"/>
    </location>
</feature>
<comment type="similarity">
    <text evidence="2">Belongs to the DsbB family. BdbC subfamily.</text>
</comment>
<protein>
    <submittedName>
        <fullName evidence="13">Disulfide oxidoreductase</fullName>
    </submittedName>
</protein>
<dbReference type="PANTHER" id="PTHR43469:SF1">
    <property type="entry name" value="SPBETA PROPHAGE-DERIVED DISULFIDE BOND FORMATION PROTEIN B"/>
    <property type="match status" value="1"/>
</dbReference>
<keyword evidence="4 12" id="KW-0812">Transmembrane</keyword>
<reference evidence="13 14" key="1">
    <citation type="submission" date="2023-06" db="EMBL/GenBank/DDBJ databases">
        <title>Sporosarcina sp. nov., isolated from Korean traditional fermented seafood 'Jeotgal'.</title>
        <authorList>
            <person name="Yang A.-I."/>
            <person name="Shin N.-R."/>
        </authorList>
    </citation>
    <scope>NUCLEOTIDE SEQUENCE [LARGE SCALE GENOMIC DNA]</scope>
    <source>
        <strain evidence="13 14">KCTC3840</strain>
    </source>
</reference>
<feature type="transmembrane region" description="Helical" evidence="12">
    <location>
        <begin position="7"/>
        <end position="27"/>
    </location>
</feature>
<comment type="subcellular location">
    <subcellularLocation>
        <location evidence="1">Membrane</location>
        <topology evidence="1">Multi-pass membrane protein</topology>
    </subcellularLocation>
</comment>
<evidence type="ECO:0000256" key="5">
    <source>
        <dbReference type="ARBA" id="ARBA00022982"/>
    </source>
</evidence>
<accession>A0ABU4G274</accession>
<keyword evidence="10" id="KW-0143">Chaperone</keyword>
<dbReference type="Pfam" id="PF02600">
    <property type="entry name" value="DsbB"/>
    <property type="match status" value="1"/>
</dbReference>
<feature type="transmembrane region" description="Helical" evidence="12">
    <location>
        <begin position="64"/>
        <end position="82"/>
    </location>
</feature>
<dbReference type="HAMAP" id="MF_00287">
    <property type="entry name" value="BdbC"/>
    <property type="match status" value="1"/>
</dbReference>
<dbReference type="EMBL" id="JAUBDH010000009">
    <property type="protein sequence ID" value="MDW0111069.1"/>
    <property type="molecule type" value="Genomic_DNA"/>
</dbReference>
<dbReference type="Proteomes" id="UP001280629">
    <property type="component" value="Unassembled WGS sequence"/>
</dbReference>
<keyword evidence="14" id="KW-1185">Reference proteome</keyword>
<keyword evidence="5" id="KW-0249">Electron transport</keyword>
<comment type="caution">
    <text evidence="13">The sequence shown here is derived from an EMBL/GenBank/DDBJ whole genome shotgun (WGS) entry which is preliminary data.</text>
</comment>
<keyword evidence="11" id="KW-0676">Redox-active center</keyword>
<dbReference type="SUPFAM" id="SSF158442">
    <property type="entry name" value="DsbB-like"/>
    <property type="match status" value="1"/>
</dbReference>
<evidence type="ECO:0000256" key="10">
    <source>
        <dbReference type="ARBA" id="ARBA00023186"/>
    </source>
</evidence>
<evidence type="ECO:0000313" key="14">
    <source>
        <dbReference type="Proteomes" id="UP001280629"/>
    </source>
</evidence>
<dbReference type="InterPro" id="IPR012187">
    <property type="entry name" value="Disulphide_bond_form_BdbC"/>
</dbReference>
<dbReference type="NCBIfam" id="NF002849">
    <property type="entry name" value="PRK03113.1"/>
    <property type="match status" value="1"/>
</dbReference>
<evidence type="ECO:0000256" key="8">
    <source>
        <dbReference type="ARBA" id="ARBA00023136"/>
    </source>
</evidence>
<dbReference type="PIRSF" id="PIRSF036659">
    <property type="entry name" value="BdbC"/>
    <property type="match status" value="1"/>
</dbReference>
<keyword evidence="7" id="KW-0560">Oxidoreductase</keyword>
<keyword evidence="9" id="KW-1015">Disulfide bond</keyword>
<keyword evidence="3" id="KW-0813">Transport</keyword>
<keyword evidence="6 12" id="KW-1133">Transmembrane helix</keyword>
<dbReference type="InterPro" id="IPR023380">
    <property type="entry name" value="DsbB-like_sf"/>
</dbReference>
<evidence type="ECO:0000256" key="2">
    <source>
        <dbReference type="ARBA" id="ARBA00007602"/>
    </source>
</evidence>
<evidence type="ECO:0000256" key="9">
    <source>
        <dbReference type="ARBA" id="ARBA00023157"/>
    </source>
</evidence>
<evidence type="ECO:0000256" key="4">
    <source>
        <dbReference type="ARBA" id="ARBA00022692"/>
    </source>
</evidence>
<dbReference type="RefSeq" id="WP_317936654.1">
    <property type="nucleotide sequence ID" value="NZ_JAUBDH010000009.1"/>
</dbReference>
<organism evidence="13 14">
    <name type="scientific">Sporosarcina aquimarina</name>
    <dbReference type="NCBI Taxonomy" id="114975"/>
    <lineage>
        <taxon>Bacteria</taxon>
        <taxon>Bacillati</taxon>
        <taxon>Bacillota</taxon>
        <taxon>Bacilli</taxon>
        <taxon>Bacillales</taxon>
        <taxon>Caryophanaceae</taxon>
        <taxon>Sporosarcina</taxon>
    </lineage>
</organism>
<proteinExistence type="inferred from homology"/>
<sequence>MDKRIENLLLFIWTVALVATLGSLYYSEVKGFTPCLYCWYQRILMYPIVLIAGIALFQKNSRIALTTAAFSLIGSLLSAYHYTTQKISFFQDHAGTCGDVPCTAQYVNYLGFITIPFMAFVAFALIFTASVLMSKRLKETR</sequence>
<evidence type="ECO:0000313" key="13">
    <source>
        <dbReference type="EMBL" id="MDW0111069.1"/>
    </source>
</evidence>
<evidence type="ECO:0000256" key="3">
    <source>
        <dbReference type="ARBA" id="ARBA00022448"/>
    </source>
</evidence>
<evidence type="ECO:0000256" key="11">
    <source>
        <dbReference type="ARBA" id="ARBA00023284"/>
    </source>
</evidence>
<keyword evidence="8 12" id="KW-0472">Membrane</keyword>
<name>A0ABU4G274_9BACL</name>
<evidence type="ECO:0000256" key="1">
    <source>
        <dbReference type="ARBA" id="ARBA00004141"/>
    </source>
</evidence>
<evidence type="ECO:0000256" key="6">
    <source>
        <dbReference type="ARBA" id="ARBA00022989"/>
    </source>
</evidence>
<dbReference type="Gene3D" id="1.20.1550.10">
    <property type="entry name" value="DsbB-like"/>
    <property type="match status" value="1"/>
</dbReference>
<evidence type="ECO:0000256" key="7">
    <source>
        <dbReference type="ARBA" id="ARBA00023002"/>
    </source>
</evidence>
<dbReference type="InterPro" id="IPR003752">
    <property type="entry name" value="DiS_bond_form_DsbB/BdbC"/>
</dbReference>
<feature type="transmembrane region" description="Helical" evidence="12">
    <location>
        <begin position="109"/>
        <end position="132"/>
    </location>
</feature>
<dbReference type="PANTHER" id="PTHR43469">
    <property type="entry name" value="DISULFIDE FORMATION PROTEIN-RELATED"/>
    <property type="match status" value="1"/>
</dbReference>
<gene>
    <name evidence="13" type="ORF">QT716_13580</name>
</gene>
<evidence type="ECO:0000256" key="12">
    <source>
        <dbReference type="SAM" id="Phobius"/>
    </source>
</evidence>